<evidence type="ECO:0000256" key="3">
    <source>
        <dbReference type="ARBA" id="ARBA00023082"/>
    </source>
</evidence>
<evidence type="ECO:0000256" key="1">
    <source>
        <dbReference type="ARBA" id="ARBA00010641"/>
    </source>
</evidence>
<dbReference type="InterPro" id="IPR014284">
    <property type="entry name" value="RNA_pol_sigma-70_dom"/>
</dbReference>
<organism evidence="7 8">
    <name type="scientific">Haliscomenobacter hydrossis (strain ATCC 27775 / DSM 1100 / LMG 10767 / O)</name>
    <dbReference type="NCBI Taxonomy" id="760192"/>
    <lineage>
        <taxon>Bacteria</taxon>
        <taxon>Pseudomonadati</taxon>
        <taxon>Bacteroidota</taxon>
        <taxon>Saprospiria</taxon>
        <taxon>Saprospirales</taxon>
        <taxon>Haliscomenobacteraceae</taxon>
        <taxon>Haliscomenobacter</taxon>
    </lineage>
</organism>
<dbReference type="InterPro" id="IPR013324">
    <property type="entry name" value="RNA_pol_sigma_r3/r4-like"/>
</dbReference>
<evidence type="ECO:0000259" key="6">
    <source>
        <dbReference type="Pfam" id="PF04542"/>
    </source>
</evidence>
<dbReference type="eggNOG" id="COG1595">
    <property type="taxonomic scope" value="Bacteria"/>
</dbReference>
<keyword evidence="5" id="KW-0804">Transcription</keyword>
<dbReference type="InterPro" id="IPR007627">
    <property type="entry name" value="RNA_pol_sigma70_r2"/>
</dbReference>
<reference key="2">
    <citation type="submission" date="2011-04" db="EMBL/GenBank/DDBJ databases">
        <title>Complete sequence of chromosome of Haliscomenobacter hydrossis DSM 1100.</title>
        <authorList>
            <consortium name="US DOE Joint Genome Institute (JGI-PGF)"/>
            <person name="Lucas S."/>
            <person name="Han J."/>
            <person name="Lapidus A."/>
            <person name="Bruce D."/>
            <person name="Goodwin L."/>
            <person name="Pitluck S."/>
            <person name="Peters L."/>
            <person name="Kyrpides N."/>
            <person name="Mavromatis K."/>
            <person name="Ivanova N."/>
            <person name="Ovchinnikova G."/>
            <person name="Pagani I."/>
            <person name="Daligault H."/>
            <person name="Detter J.C."/>
            <person name="Han C."/>
            <person name="Land M."/>
            <person name="Hauser L."/>
            <person name="Markowitz V."/>
            <person name="Cheng J.-F."/>
            <person name="Hugenholtz P."/>
            <person name="Woyke T."/>
            <person name="Wu D."/>
            <person name="Verbarg S."/>
            <person name="Frueling A."/>
            <person name="Brambilla E."/>
            <person name="Klenk H.-P."/>
            <person name="Eisen J.A."/>
        </authorList>
    </citation>
    <scope>NUCLEOTIDE SEQUENCE</scope>
    <source>
        <strain>DSM 1100</strain>
    </source>
</reference>
<evidence type="ECO:0000313" key="8">
    <source>
        <dbReference type="Proteomes" id="UP000008461"/>
    </source>
</evidence>
<keyword evidence="3" id="KW-0731">Sigma factor</keyword>
<comment type="similarity">
    <text evidence="1">Belongs to the sigma-70 factor family. ECF subfamily.</text>
</comment>
<gene>
    <name evidence="7" type="ordered locus">Halhy_5384</name>
</gene>
<keyword evidence="4" id="KW-0238">DNA-binding</keyword>
<proteinExistence type="inferred from homology"/>
<dbReference type="InterPro" id="IPR013325">
    <property type="entry name" value="RNA_pol_sigma_r2"/>
</dbReference>
<dbReference type="AlphaFoldDB" id="F4KQ05"/>
<sequence>MPFNNQDYITGLKLVDPKIIAAIYQNFLPKIERLVIKYGGTTNDAEDIFQEVLIDIVRRNSAEKIETSFSAYLIRACKNQWFKKLRKKTEFLLTLNESQEHEMEENVEEILEQTELRALIKEKMSLLSIQCQVILKLSAMDGVTFTEIAHLLDIKSDNTARQRAFLCRNQLRKLLLEDPRFKDYLDY</sequence>
<dbReference type="Pfam" id="PF04542">
    <property type="entry name" value="Sigma70_r2"/>
    <property type="match status" value="1"/>
</dbReference>
<dbReference type="GO" id="GO:0016987">
    <property type="term" value="F:sigma factor activity"/>
    <property type="evidence" value="ECO:0007669"/>
    <property type="project" value="UniProtKB-KW"/>
</dbReference>
<keyword evidence="8" id="KW-1185">Reference proteome</keyword>
<feature type="domain" description="RNA polymerase sigma-70 region 2" evidence="6">
    <location>
        <begin position="24"/>
        <end position="89"/>
    </location>
</feature>
<accession>F4KQ05</accession>
<name>F4KQ05_HALH1</name>
<dbReference type="KEGG" id="hhy:Halhy_5384"/>
<dbReference type="HOGENOM" id="CLU_047691_16_1_10"/>
<keyword evidence="2" id="KW-0805">Transcription regulation</keyword>
<dbReference type="STRING" id="760192.Halhy_5384"/>
<dbReference type="PANTHER" id="PTHR43133:SF8">
    <property type="entry name" value="RNA POLYMERASE SIGMA FACTOR HI_1459-RELATED"/>
    <property type="match status" value="1"/>
</dbReference>
<dbReference type="GO" id="GO:0006352">
    <property type="term" value="P:DNA-templated transcription initiation"/>
    <property type="evidence" value="ECO:0007669"/>
    <property type="project" value="InterPro"/>
</dbReference>
<dbReference type="NCBIfam" id="TIGR02937">
    <property type="entry name" value="sigma70-ECF"/>
    <property type="match status" value="1"/>
</dbReference>
<dbReference type="RefSeq" id="WP_013767743.1">
    <property type="nucleotide sequence ID" value="NC_015510.1"/>
</dbReference>
<evidence type="ECO:0000256" key="4">
    <source>
        <dbReference type="ARBA" id="ARBA00023125"/>
    </source>
</evidence>
<dbReference type="Proteomes" id="UP000008461">
    <property type="component" value="Chromosome"/>
</dbReference>
<evidence type="ECO:0000313" key="7">
    <source>
        <dbReference type="EMBL" id="AEE53209.1"/>
    </source>
</evidence>
<dbReference type="EMBL" id="CP002691">
    <property type="protein sequence ID" value="AEE53209.1"/>
    <property type="molecule type" value="Genomic_DNA"/>
</dbReference>
<dbReference type="PANTHER" id="PTHR43133">
    <property type="entry name" value="RNA POLYMERASE ECF-TYPE SIGMA FACTO"/>
    <property type="match status" value="1"/>
</dbReference>
<reference evidence="7 8" key="1">
    <citation type="journal article" date="2011" name="Stand. Genomic Sci.">
        <title>Complete genome sequence of Haliscomenobacter hydrossis type strain (O).</title>
        <authorList>
            <consortium name="US DOE Joint Genome Institute (JGI-PGF)"/>
            <person name="Daligault H."/>
            <person name="Lapidus A."/>
            <person name="Zeytun A."/>
            <person name="Nolan M."/>
            <person name="Lucas S."/>
            <person name="Del Rio T.G."/>
            <person name="Tice H."/>
            <person name="Cheng J.F."/>
            <person name="Tapia R."/>
            <person name="Han C."/>
            <person name="Goodwin L."/>
            <person name="Pitluck S."/>
            <person name="Liolios K."/>
            <person name="Pagani I."/>
            <person name="Ivanova N."/>
            <person name="Huntemann M."/>
            <person name="Mavromatis K."/>
            <person name="Mikhailova N."/>
            <person name="Pati A."/>
            <person name="Chen A."/>
            <person name="Palaniappan K."/>
            <person name="Land M."/>
            <person name="Hauser L."/>
            <person name="Brambilla E.M."/>
            <person name="Rohde M."/>
            <person name="Verbarg S."/>
            <person name="Goker M."/>
            <person name="Bristow J."/>
            <person name="Eisen J.A."/>
            <person name="Markowitz V."/>
            <person name="Hugenholtz P."/>
            <person name="Kyrpides N.C."/>
            <person name="Klenk H.P."/>
            <person name="Woyke T."/>
        </authorList>
    </citation>
    <scope>NUCLEOTIDE SEQUENCE [LARGE SCALE GENOMIC DNA]</scope>
    <source>
        <strain evidence="8">ATCC 27775 / DSM 1100 / LMG 10767 / O</strain>
    </source>
</reference>
<evidence type="ECO:0000256" key="5">
    <source>
        <dbReference type="ARBA" id="ARBA00023163"/>
    </source>
</evidence>
<dbReference type="Gene3D" id="1.10.1740.10">
    <property type="match status" value="1"/>
</dbReference>
<dbReference type="Gene3D" id="1.10.10.10">
    <property type="entry name" value="Winged helix-like DNA-binding domain superfamily/Winged helix DNA-binding domain"/>
    <property type="match status" value="1"/>
</dbReference>
<dbReference type="InterPro" id="IPR036388">
    <property type="entry name" value="WH-like_DNA-bd_sf"/>
</dbReference>
<dbReference type="InterPro" id="IPR039425">
    <property type="entry name" value="RNA_pol_sigma-70-like"/>
</dbReference>
<evidence type="ECO:0000256" key="2">
    <source>
        <dbReference type="ARBA" id="ARBA00023015"/>
    </source>
</evidence>
<protein>
    <submittedName>
        <fullName evidence="7">RNA polymerase, sigma-24 subunit, ECF subfamily</fullName>
    </submittedName>
</protein>
<dbReference type="GO" id="GO:0003677">
    <property type="term" value="F:DNA binding"/>
    <property type="evidence" value="ECO:0007669"/>
    <property type="project" value="UniProtKB-KW"/>
</dbReference>
<dbReference type="SUPFAM" id="SSF88659">
    <property type="entry name" value="Sigma3 and sigma4 domains of RNA polymerase sigma factors"/>
    <property type="match status" value="1"/>
</dbReference>
<dbReference type="SUPFAM" id="SSF88946">
    <property type="entry name" value="Sigma2 domain of RNA polymerase sigma factors"/>
    <property type="match status" value="1"/>
</dbReference>